<dbReference type="Pfam" id="PF02146">
    <property type="entry name" value="SIR2"/>
    <property type="match status" value="1"/>
</dbReference>
<dbReference type="InterPro" id="IPR050134">
    <property type="entry name" value="NAD-dep_sirtuin_deacylases"/>
</dbReference>
<evidence type="ECO:0000256" key="1">
    <source>
        <dbReference type="ARBA" id="ARBA00022679"/>
    </source>
</evidence>
<evidence type="ECO:0000313" key="8">
    <source>
        <dbReference type="EMBL" id="ADI15734.1"/>
    </source>
</evidence>
<keyword evidence="2 5" id="KW-0479">Metal-binding</keyword>
<keyword evidence="9" id="KW-1185">Reference proteome</keyword>
<dbReference type="PANTHER" id="PTHR11085:SF10">
    <property type="entry name" value="NAD-DEPENDENT PROTEIN DEACYLASE SIRTUIN-5, MITOCHONDRIAL-RELATED"/>
    <property type="match status" value="1"/>
</dbReference>
<sequence length="297" mass="31311">MSRNALSASAARPAASLGGPALTAALPELAAQLAGRRTLVLSGAGISTDSGIPDYRSPERLAKPRHPMRYQQFVASEGARQRYWARSAVGWPRVAAAQPNAAHRALARLEARGVMGVITQNVDGLHQAAGSRRVLELHGSLAAVRCLTCRRVSSRRQLQTRLLALNPELALAARAASASAPDGDAEIPEALWACVRVPACTHCGGVLKPDVVFFGENVPAPRVARAYAMLERAEALLVVGSSLTVFSGYRFVVRAVQTGRPVYILNRGPTRGDDAAALKLEAPLGEALPKLAALLAA</sequence>
<feature type="binding site" evidence="5">
    <location>
        <begin position="266"/>
        <end position="268"/>
    </location>
    <ligand>
        <name>NAD(+)</name>
        <dbReference type="ChEBI" id="CHEBI:57540"/>
    </ligand>
</feature>
<dbReference type="InterPro" id="IPR026591">
    <property type="entry name" value="Sirtuin_cat_small_dom_sf"/>
</dbReference>
<evidence type="ECO:0000256" key="6">
    <source>
        <dbReference type="PROSITE-ProRule" id="PRU00236"/>
    </source>
</evidence>
<dbReference type="GO" id="GO:0017136">
    <property type="term" value="F:histone deacetylase activity, NAD-dependent"/>
    <property type="evidence" value="ECO:0007669"/>
    <property type="project" value="TreeGrafter"/>
</dbReference>
<dbReference type="PROSITE" id="PS50305">
    <property type="entry name" value="SIRTUIN"/>
    <property type="match status" value="1"/>
</dbReference>
<dbReference type="HOGENOM" id="CLU_023643_3_2_0"/>
<accession>D7CUE9</accession>
<proteinExistence type="inferred from homology"/>
<reference evidence="8 9" key="2">
    <citation type="journal article" date="2011" name="Stand. Genomic Sci.">
        <title>Complete genome sequence of Truepera radiovictrix type strain (RQ-24).</title>
        <authorList>
            <person name="Ivanova N."/>
            <person name="Rohde C."/>
            <person name="Munk C."/>
            <person name="Nolan M."/>
            <person name="Lucas S."/>
            <person name="Del Rio T.G."/>
            <person name="Tice H."/>
            <person name="Deshpande S."/>
            <person name="Cheng J.F."/>
            <person name="Tapia R."/>
            <person name="Han C."/>
            <person name="Goodwin L."/>
            <person name="Pitluck S."/>
            <person name="Liolios K."/>
            <person name="Mavromatis K."/>
            <person name="Mikhailova N."/>
            <person name="Pati A."/>
            <person name="Chen A."/>
            <person name="Palaniappan K."/>
            <person name="Land M."/>
            <person name="Hauser L."/>
            <person name="Chang Y.J."/>
            <person name="Jeffries C.D."/>
            <person name="Brambilla E."/>
            <person name="Rohde M."/>
            <person name="Goker M."/>
            <person name="Tindall B.J."/>
            <person name="Woyke T."/>
            <person name="Bristow J."/>
            <person name="Eisen J.A."/>
            <person name="Markowitz V."/>
            <person name="Hugenholtz P."/>
            <person name="Kyrpides N.C."/>
            <person name="Klenk H.P."/>
            <person name="Lapidus A."/>
        </authorList>
    </citation>
    <scope>NUCLEOTIDE SEQUENCE [LARGE SCALE GENOMIC DNA]</scope>
    <source>
        <strain evidence="9">DSM 17093 / CIP 108686 / LMG 22925 / RQ-24</strain>
    </source>
</reference>
<comment type="subcellular location">
    <subcellularLocation>
        <location evidence="5">Cytoplasm</location>
    </subcellularLocation>
</comment>
<gene>
    <name evidence="5" type="primary">cobB</name>
    <name evidence="8" type="ordered locus">Trad_2628</name>
</gene>
<keyword evidence="4 5" id="KW-0520">NAD</keyword>
<comment type="catalytic activity">
    <reaction evidence="5">
        <text>N(6)-acetyl-L-lysyl-[protein] + NAD(+) + H2O = 2''-O-acetyl-ADP-D-ribose + nicotinamide + L-lysyl-[protein]</text>
        <dbReference type="Rhea" id="RHEA:43636"/>
        <dbReference type="Rhea" id="RHEA-COMP:9752"/>
        <dbReference type="Rhea" id="RHEA-COMP:10731"/>
        <dbReference type="ChEBI" id="CHEBI:15377"/>
        <dbReference type="ChEBI" id="CHEBI:17154"/>
        <dbReference type="ChEBI" id="CHEBI:29969"/>
        <dbReference type="ChEBI" id="CHEBI:57540"/>
        <dbReference type="ChEBI" id="CHEBI:61930"/>
        <dbReference type="ChEBI" id="CHEBI:83767"/>
        <dbReference type="EC" id="2.3.1.286"/>
    </reaction>
</comment>
<dbReference type="InterPro" id="IPR003000">
    <property type="entry name" value="Sirtuin"/>
</dbReference>
<reference evidence="9" key="1">
    <citation type="submission" date="2010-05" db="EMBL/GenBank/DDBJ databases">
        <title>The complete genome of Truepera radiovictris DSM 17093.</title>
        <authorList>
            <consortium name="US DOE Joint Genome Institute (JGI-PGF)"/>
            <person name="Lucas S."/>
            <person name="Copeland A."/>
            <person name="Lapidus A."/>
            <person name="Glavina del Rio T."/>
            <person name="Dalin E."/>
            <person name="Tice H."/>
            <person name="Bruce D."/>
            <person name="Goodwin L."/>
            <person name="Pitluck S."/>
            <person name="Kyrpides N."/>
            <person name="Mavromatis K."/>
            <person name="Ovchinnikova G."/>
            <person name="Munk A.C."/>
            <person name="Detter J.C."/>
            <person name="Han C."/>
            <person name="Tapia R."/>
            <person name="Land M."/>
            <person name="Hauser L."/>
            <person name="Markowitz V."/>
            <person name="Cheng J.-F."/>
            <person name="Hugenholtz P."/>
            <person name="Woyke T."/>
            <person name="Wu D."/>
            <person name="Tindall B."/>
            <person name="Pomrenke H.G."/>
            <person name="Brambilla E."/>
            <person name="Klenk H.-P."/>
            <person name="Eisen J.A."/>
        </authorList>
    </citation>
    <scope>NUCLEOTIDE SEQUENCE [LARGE SCALE GENOMIC DNA]</scope>
    <source>
        <strain evidence="9">DSM 17093 / CIP 108686 / LMG 22925 / RQ-24</strain>
    </source>
</reference>
<dbReference type="AlphaFoldDB" id="D7CUE9"/>
<evidence type="ECO:0000259" key="7">
    <source>
        <dbReference type="PROSITE" id="PS50305"/>
    </source>
</evidence>
<keyword evidence="5" id="KW-0963">Cytoplasm</keyword>
<feature type="binding site" evidence="5">
    <location>
        <begin position="120"/>
        <end position="123"/>
    </location>
    <ligand>
        <name>NAD(+)</name>
        <dbReference type="ChEBI" id="CHEBI:57540"/>
    </ligand>
</feature>
<protein>
    <recommendedName>
        <fullName evidence="5">NAD-dependent protein deacetylase</fullName>
        <ecNumber evidence="5">2.3.1.286</ecNumber>
    </recommendedName>
    <alternativeName>
        <fullName evidence="5">Regulatory protein SIR2 homolog</fullName>
    </alternativeName>
</protein>
<feature type="binding site" evidence="5">
    <location>
        <begin position="240"/>
        <end position="242"/>
    </location>
    <ligand>
        <name>NAD(+)</name>
        <dbReference type="ChEBI" id="CHEBI:57540"/>
    </ligand>
</feature>
<dbReference type="eggNOG" id="COG0846">
    <property type="taxonomic scope" value="Bacteria"/>
</dbReference>
<comment type="function">
    <text evidence="5">NAD-dependent protein deacetylase which modulates the activities of several enzymes which are inactive in their acetylated form.</text>
</comment>
<dbReference type="InterPro" id="IPR026590">
    <property type="entry name" value="Ssirtuin_cat_dom"/>
</dbReference>
<dbReference type="PANTHER" id="PTHR11085">
    <property type="entry name" value="NAD-DEPENDENT PROTEIN DEACYLASE SIRTUIN-5, MITOCHONDRIAL-RELATED"/>
    <property type="match status" value="1"/>
</dbReference>
<feature type="binding site" evidence="5 6">
    <location>
        <position position="149"/>
    </location>
    <ligand>
        <name>Zn(2+)</name>
        <dbReference type="ChEBI" id="CHEBI:29105"/>
    </ligand>
</feature>
<keyword evidence="1 5" id="KW-0808">Transferase</keyword>
<dbReference type="STRING" id="649638.Trad_2628"/>
<dbReference type="EMBL" id="CP002049">
    <property type="protein sequence ID" value="ADI15734.1"/>
    <property type="molecule type" value="Genomic_DNA"/>
</dbReference>
<dbReference type="EC" id="2.3.1.286" evidence="5"/>
<evidence type="ECO:0000256" key="5">
    <source>
        <dbReference type="HAMAP-Rule" id="MF_01967"/>
    </source>
</evidence>
<evidence type="ECO:0000313" key="9">
    <source>
        <dbReference type="Proteomes" id="UP000000379"/>
    </source>
</evidence>
<comment type="similarity">
    <text evidence="5">Belongs to the sirtuin family. Class II subfamily.</text>
</comment>
<evidence type="ECO:0000256" key="2">
    <source>
        <dbReference type="ARBA" id="ARBA00022723"/>
    </source>
</evidence>
<dbReference type="Proteomes" id="UP000000379">
    <property type="component" value="Chromosome"/>
</dbReference>
<feature type="binding site" evidence="5">
    <location>
        <position position="284"/>
    </location>
    <ligand>
        <name>NAD(+)</name>
        <dbReference type="ChEBI" id="CHEBI:57540"/>
    </ligand>
</feature>
<comment type="cofactor">
    <cofactor evidence="5">
        <name>Zn(2+)</name>
        <dbReference type="ChEBI" id="CHEBI:29105"/>
    </cofactor>
    <text evidence="5">Binds 1 zinc ion per subunit.</text>
</comment>
<evidence type="ECO:0000256" key="4">
    <source>
        <dbReference type="ARBA" id="ARBA00023027"/>
    </source>
</evidence>
<feature type="domain" description="Deacetylase sirtuin-type" evidence="7">
    <location>
        <begin position="19"/>
        <end position="297"/>
    </location>
</feature>
<dbReference type="HAMAP" id="MF_01967">
    <property type="entry name" value="Sirtuin_ClassII"/>
    <property type="match status" value="1"/>
</dbReference>
<dbReference type="NCBIfam" id="NF003738">
    <property type="entry name" value="PRK05333.1"/>
    <property type="match status" value="1"/>
</dbReference>
<feature type="binding site" evidence="5 6">
    <location>
        <position position="203"/>
    </location>
    <ligand>
        <name>Zn(2+)</name>
        <dbReference type="ChEBI" id="CHEBI:29105"/>
    </ligand>
</feature>
<feature type="active site" description="Proton acceptor" evidence="5 6">
    <location>
        <position position="138"/>
    </location>
</feature>
<feature type="binding site" evidence="5 6">
    <location>
        <position position="200"/>
    </location>
    <ligand>
        <name>Zn(2+)</name>
        <dbReference type="ChEBI" id="CHEBI:29105"/>
    </ligand>
</feature>
<dbReference type="GO" id="GO:0070403">
    <property type="term" value="F:NAD+ binding"/>
    <property type="evidence" value="ECO:0007669"/>
    <property type="project" value="UniProtKB-UniRule"/>
</dbReference>
<dbReference type="RefSeq" id="WP_013179095.1">
    <property type="nucleotide sequence ID" value="NC_014221.1"/>
</dbReference>
<dbReference type="SUPFAM" id="SSF52467">
    <property type="entry name" value="DHS-like NAD/FAD-binding domain"/>
    <property type="match status" value="1"/>
</dbReference>
<dbReference type="GO" id="GO:0005737">
    <property type="term" value="C:cytoplasm"/>
    <property type="evidence" value="ECO:0007669"/>
    <property type="project" value="UniProtKB-SubCell"/>
</dbReference>
<dbReference type="GO" id="GO:0008270">
    <property type="term" value="F:zinc ion binding"/>
    <property type="evidence" value="ECO:0007669"/>
    <property type="project" value="UniProtKB-UniRule"/>
</dbReference>
<dbReference type="InterPro" id="IPR026587">
    <property type="entry name" value="Sirtuin_class_II"/>
</dbReference>
<dbReference type="OrthoDB" id="9800582at2"/>
<dbReference type="KEGG" id="tra:Trad_2628"/>
<feature type="binding site" evidence="5">
    <location>
        <begin position="43"/>
        <end position="63"/>
    </location>
    <ligand>
        <name>NAD(+)</name>
        <dbReference type="ChEBI" id="CHEBI:57540"/>
    </ligand>
</feature>
<keyword evidence="3 5" id="KW-0862">Zinc</keyword>
<name>D7CUE9_TRURR</name>
<dbReference type="InterPro" id="IPR029035">
    <property type="entry name" value="DHS-like_NAD/FAD-binding_dom"/>
</dbReference>
<organism evidence="8 9">
    <name type="scientific">Truepera radiovictrix (strain DSM 17093 / CIP 108686 / LMG 22925 / RQ-24)</name>
    <dbReference type="NCBI Taxonomy" id="649638"/>
    <lineage>
        <taxon>Bacteria</taxon>
        <taxon>Thermotogati</taxon>
        <taxon>Deinococcota</taxon>
        <taxon>Deinococci</taxon>
        <taxon>Trueperales</taxon>
        <taxon>Trueperaceae</taxon>
        <taxon>Truepera</taxon>
    </lineage>
</organism>
<evidence type="ECO:0000256" key="3">
    <source>
        <dbReference type="ARBA" id="ARBA00022833"/>
    </source>
</evidence>
<feature type="binding site" evidence="5 6">
    <location>
        <position position="146"/>
    </location>
    <ligand>
        <name>Zn(2+)</name>
        <dbReference type="ChEBI" id="CHEBI:29105"/>
    </ligand>
</feature>
<dbReference type="Gene3D" id="3.40.50.1220">
    <property type="entry name" value="TPP-binding domain"/>
    <property type="match status" value="1"/>
</dbReference>
<dbReference type="Gene3D" id="3.30.1600.10">
    <property type="entry name" value="SIR2/SIRT2 'Small Domain"/>
    <property type="match status" value="1"/>
</dbReference>